<dbReference type="InterPro" id="IPR044068">
    <property type="entry name" value="CB"/>
</dbReference>
<dbReference type="HOGENOM" id="CLU_027562_17_7_4"/>
<dbReference type="eggNOG" id="COG0582">
    <property type="taxonomic scope" value="Bacteria"/>
</dbReference>
<feature type="domain" description="Tyr recombinase" evidence="6">
    <location>
        <begin position="156"/>
        <end position="324"/>
    </location>
</feature>
<dbReference type="GO" id="GO:0006310">
    <property type="term" value="P:DNA recombination"/>
    <property type="evidence" value="ECO:0007669"/>
    <property type="project" value="UniProtKB-KW"/>
</dbReference>
<dbReference type="PANTHER" id="PTHR30349:SF64">
    <property type="entry name" value="PROPHAGE INTEGRASE INTD-RELATED"/>
    <property type="match status" value="1"/>
</dbReference>
<organism evidence="8 9">
    <name type="scientific">Methylotenera versatilis (strain 301)</name>
    <dbReference type="NCBI Taxonomy" id="666681"/>
    <lineage>
        <taxon>Bacteria</taxon>
        <taxon>Pseudomonadati</taxon>
        <taxon>Pseudomonadota</taxon>
        <taxon>Betaproteobacteria</taxon>
        <taxon>Nitrosomonadales</taxon>
        <taxon>Methylophilaceae</taxon>
        <taxon>Methylotenera</taxon>
    </lineage>
</organism>
<proteinExistence type="inferred from homology"/>
<dbReference type="GO" id="GO:0015074">
    <property type="term" value="P:DNA integration"/>
    <property type="evidence" value="ECO:0007669"/>
    <property type="project" value="UniProtKB-KW"/>
</dbReference>
<evidence type="ECO:0000259" key="6">
    <source>
        <dbReference type="PROSITE" id="PS51898"/>
    </source>
</evidence>
<gene>
    <name evidence="8" type="ordered locus">M301_2197</name>
</gene>
<keyword evidence="3 5" id="KW-0238">DNA-binding</keyword>
<dbReference type="EMBL" id="CP002056">
    <property type="protein sequence ID" value="ADI30565.1"/>
    <property type="molecule type" value="Genomic_DNA"/>
</dbReference>
<dbReference type="InterPro" id="IPR011010">
    <property type="entry name" value="DNA_brk_join_enz"/>
</dbReference>
<sequence>MSLYKRKDSTCWWVRFTHKGKRVQESTGTNDRQKAQEYEAKLVNSLWEQERLGIKPKRQWNDAVVRYVDETQHKASQVSDLYHLRWLDKYLNGVELQVINRDFLEKILKAKQAEGVANSTVNRVLEVVRGLLRKACNEWEWIDRVPAVRMLPEPKKRVRWITRNEADRLVEALPSHLADIVRFSLETGLRRSNVTGLQWSQVDLVRRMAWIHPDQAKARKAIPVPLSTVAVLTLRKQIGKHQTHVFTYKGNTITQVNTKTWRKVLKEVGIESFRWHDLRHTWASWHIQEGTPQHILQELGGWSSPEMVQKYAHLSSAHLMEWVDRKIAVVQNVAEVVRL</sequence>
<dbReference type="InterPro" id="IPR002104">
    <property type="entry name" value="Integrase_catalytic"/>
</dbReference>
<dbReference type="GO" id="GO:0003677">
    <property type="term" value="F:DNA binding"/>
    <property type="evidence" value="ECO:0007669"/>
    <property type="project" value="UniProtKB-UniRule"/>
</dbReference>
<dbReference type="Gene3D" id="1.10.150.130">
    <property type="match status" value="1"/>
</dbReference>
<feature type="domain" description="Core-binding (CB)" evidence="7">
    <location>
        <begin position="58"/>
        <end position="136"/>
    </location>
</feature>
<dbReference type="RefSeq" id="WP_013148873.1">
    <property type="nucleotide sequence ID" value="NC_014207.1"/>
</dbReference>
<dbReference type="Proteomes" id="UP000000383">
    <property type="component" value="Chromosome"/>
</dbReference>
<dbReference type="OrthoDB" id="662444at2"/>
<dbReference type="PANTHER" id="PTHR30349">
    <property type="entry name" value="PHAGE INTEGRASE-RELATED"/>
    <property type="match status" value="1"/>
</dbReference>
<dbReference type="InterPro" id="IPR010998">
    <property type="entry name" value="Integrase_recombinase_N"/>
</dbReference>
<protein>
    <submittedName>
        <fullName evidence="8">Integrase family protein</fullName>
    </submittedName>
</protein>
<dbReference type="PROSITE" id="PS51898">
    <property type="entry name" value="TYR_RECOMBINASE"/>
    <property type="match status" value="1"/>
</dbReference>
<dbReference type="InterPro" id="IPR013762">
    <property type="entry name" value="Integrase-like_cat_sf"/>
</dbReference>
<dbReference type="AlphaFoldDB" id="D7DL94"/>
<dbReference type="Pfam" id="PF00589">
    <property type="entry name" value="Phage_integrase"/>
    <property type="match status" value="1"/>
</dbReference>
<keyword evidence="9" id="KW-1185">Reference proteome</keyword>
<keyword evidence="2" id="KW-0229">DNA integration</keyword>
<evidence type="ECO:0000256" key="2">
    <source>
        <dbReference type="ARBA" id="ARBA00022908"/>
    </source>
</evidence>
<evidence type="ECO:0000259" key="7">
    <source>
        <dbReference type="PROSITE" id="PS51900"/>
    </source>
</evidence>
<dbReference type="KEGG" id="meh:M301_2197"/>
<evidence type="ECO:0000313" key="9">
    <source>
        <dbReference type="Proteomes" id="UP000000383"/>
    </source>
</evidence>
<dbReference type="SUPFAM" id="SSF56349">
    <property type="entry name" value="DNA breaking-rejoining enzymes"/>
    <property type="match status" value="1"/>
</dbReference>
<keyword evidence="4" id="KW-0233">DNA recombination</keyword>
<dbReference type="CDD" id="cd00796">
    <property type="entry name" value="INT_Rci_Hp1_C"/>
    <property type="match status" value="1"/>
</dbReference>
<reference evidence="9" key="1">
    <citation type="submission" date="2010-05" db="EMBL/GenBank/DDBJ databases">
        <title>Complete sequence of Methylotenera sp. 301.</title>
        <authorList>
            <person name="Lucas S."/>
            <person name="Copeland A."/>
            <person name="Lapidus A."/>
            <person name="Cheng J.-F."/>
            <person name="Bruce D."/>
            <person name="Goodwin L."/>
            <person name="Pitluck S."/>
            <person name="Clum A."/>
            <person name="Land M."/>
            <person name="Hauser L."/>
            <person name="Kyrpides N."/>
            <person name="Ivanova N."/>
            <person name="Chistoservova L."/>
            <person name="Kalyuzhnaya M."/>
            <person name="Woyke T."/>
        </authorList>
    </citation>
    <scope>NUCLEOTIDE SEQUENCE [LARGE SCALE GENOMIC DNA]</scope>
    <source>
        <strain evidence="9">301</strain>
    </source>
</reference>
<evidence type="ECO:0000256" key="3">
    <source>
        <dbReference type="ARBA" id="ARBA00023125"/>
    </source>
</evidence>
<dbReference type="Gene3D" id="1.10.443.10">
    <property type="entry name" value="Intergrase catalytic core"/>
    <property type="match status" value="1"/>
</dbReference>
<accession>D7DL94</accession>
<comment type="similarity">
    <text evidence="1">Belongs to the 'phage' integrase family.</text>
</comment>
<dbReference type="InterPro" id="IPR050090">
    <property type="entry name" value="Tyrosine_recombinase_XerCD"/>
</dbReference>
<dbReference type="PROSITE" id="PS51900">
    <property type="entry name" value="CB"/>
    <property type="match status" value="1"/>
</dbReference>
<evidence type="ECO:0000256" key="1">
    <source>
        <dbReference type="ARBA" id="ARBA00008857"/>
    </source>
</evidence>
<reference evidence="8 9" key="2">
    <citation type="journal article" date="2011" name="J. Bacteriol.">
        <title>Genomes of three methylotrophs from a single niche uncover genetic and metabolic divergence of Methylophilaceae.</title>
        <authorList>
            <person name="Lapidus A."/>
            <person name="Clum A."/>
            <person name="Labutti K."/>
            <person name="Kaluzhnaya M.G."/>
            <person name="Lim S."/>
            <person name="Beck D.A."/>
            <person name="Glavina Del Rio T."/>
            <person name="Nolan M."/>
            <person name="Mavromatis K."/>
            <person name="Huntemann M."/>
            <person name="Lucas S."/>
            <person name="Lidstrom M.E."/>
            <person name="Ivanova N."/>
            <person name="Chistoserdova L."/>
        </authorList>
    </citation>
    <scope>NUCLEOTIDE SEQUENCE [LARGE SCALE GENOMIC DNA]</scope>
    <source>
        <strain evidence="8 9">301</strain>
    </source>
</reference>
<evidence type="ECO:0000313" key="8">
    <source>
        <dbReference type="EMBL" id="ADI30565.1"/>
    </source>
</evidence>
<name>D7DL94_METV0</name>
<evidence type="ECO:0000256" key="4">
    <source>
        <dbReference type="ARBA" id="ARBA00023172"/>
    </source>
</evidence>
<evidence type="ECO:0000256" key="5">
    <source>
        <dbReference type="PROSITE-ProRule" id="PRU01248"/>
    </source>
</evidence>